<proteinExistence type="predicted"/>
<keyword evidence="1" id="KW-0732">Signal</keyword>
<evidence type="ECO:0000256" key="1">
    <source>
        <dbReference type="SAM" id="SignalP"/>
    </source>
</evidence>
<accession>A0ABU9CQH6</accession>
<evidence type="ECO:0000313" key="3">
    <source>
        <dbReference type="Proteomes" id="UP001456513"/>
    </source>
</evidence>
<comment type="caution">
    <text evidence="2">The sequence shown here is derived from an EMBL/GenBank/DDBJ whole genome shotgun (WGS) entry which is preliminary data.</text>
</comment>
<evidence type="ECO:0000313" key="2">
    <source>
        <dbReference type="EMBL" id="MEK8069669.1"/>
    </source>
</evidence>
<sequence>MRRATLWLPAAVALTLVSGCANTTEANTAAGPTSTAATTTSPPTPWDLCTIPDAAIERAGLITDTKESGVFGRDQNGFTICGWEGPSNESRYFFAIFAGFARIDFIDDPGYFDETADTDAQTSANITALAPGR</sequence>
<name>A0ABU9CQH6_9NOCA</name>
<gene>
    <name evidence="2" type="ORF">AABD04_02265</name>
</gene>
<dbReference type="PROSITE" id="PS51257">
    <property type="entry name" value="PROKAR_LIPOPROTEIN"/>
    <property type="match status" value="1"/>
</dbReference>
<protein>
    <recommendedName>
        <fullName evidence="4">DUF3558 domain-containing protein</fullName>
    </recommendedName>
</protein>
<feature type="chain" id="PRO_5047339022" description="DUF3558 domain-containing protein" evidence="1">
    <location>
        <begin position="24"/>
        <end position="133"/>
    </location>
</feature>
<feature type="signal peptide" evidence="1">
    <location>
        <begin position="1"/>
        <end position="23"/>
    </location>
</feature>
<reference evidence="2 3" key="1">
    <citation type="submission" date="2024-03" db="EMBL/GenBank/DDBJ databases">
        <title>Rhodococcus navarretei sp. nov. and Pseudarthrobacter quantumdoti sp. nov., two new species with the ability to biosynthesize Quantum Dots isolated from soil samples at Union Glacier, Antarctica.</title>
        <authorList>
            <person name="Vargas M."/>
        </authorList>
    </citation>
    <scope>NUCLEOTIDE SEQUENCE [LARGE SCALE GENOMIC DNA]</scope>
    <source>
        <strain evidence="2 3">EXRC-4A-4</strain>
    </source>
</reference>
<keyword evidence="3" id="KW-1185">Reference proteome</keyword>
<evidence type="ECO:0008006" key="4">
    <source>
        <dbReference type="Google" id="ProtNLM"/>
    </source>
</evidence>
<dbReference type="Proteomes" id="UP001456513">
    <property type="component" value="Unassembled WGS sequence"/>
</dbReference>
<dbReference type="RefSeq" id="WP_341440086.1">
    <property type="nucleotide sequence ID" value="NZ_JBBPCN010000001.1"/>
</dbReference>
<organism evidence="2 3">
    <name type="scientific">Rhodococcus navarretei</name>
    <dbReference type="NCBI Taxonomy" id="3128981"/>
    <lineage>
        <taxon>Bacteria</taxon>
        <taxon>Bacillati</taxon>
        <taxon>Actinomycetota</taxon>
        <taxon>Actinomycetes</taxon>
        <taxon>Mycobacteriales</taxon>
        <taxon>Nocardiaceae</taxon>
        <taxon>Rhodococcus</taxon>
    </lineage>
</organism>
<dbReference type="EMBL" id="JBBPCN010000001">
    <property type="protein sequence ID" value="MEK8069669.1"/>
    <property type="molecule type" value="Genomic_DNA"/>
</dbReference>